<dbReference type="InterPro" id="IPR002487">
    <property type="entry name" value="TF_Kbox"/>
</dbReference>
<dbReference type="Gene3D" id="3.40.1810.10">
    <property type="entry name" value="Transcription factor, MADS-box"/>
    <property type="match status" value="1"/>
</dbReference>
<dbReference type="Pfam" id="PF00319">
    <property type="entry name" value="SRF-TF"/>
    <property type="match status" value="1"/>
</dbReference>
<evidence type="ECO:0000256" key="1">
    <source>
        <dbReference type="ARBA" id="ARBA00004123"/>
    </source>
</evidence>
<keyword evidence="3" id="KW-0238">DNA-binding</keyword>
<dbReference type="PROSITE" id="PS50066">
    <property type="entry name" value="MADS_BOX_2"/>
    <property type="match status" value="1"/>
</dbReference>
<evidence type="ECO:0000256" key="5">
    <source>
        <dbReference type="ARBA" id="ARBA00023242"/>
    </source>
</evidence>
<evidence type="ECO:0000256" key="2">
    <source>
        <dbReference type="ARBA" id="ARBA00023015"/>
    </source>
</evidence>
<evidence type="ECO:0000259" key="6">
    <source>
        <dbReference type="PROSITE" id="PS50066"/>
    </source>
</evidence>
<dbReference type="PRINTS" id="PR00404">
    <property type="entry name" value="MADSDOMAIN"/>
</dbReference>
<dbReference type="RefSeq" id="XP_056696997.1">
    <property type="nucleotide sequence ID" value="XM_056841019.1"/>
</dbReference>
<dbReference type="PANTHER" id="PTHR48019">
    <property type="entry name" value="SERUM RESPONSE FACTOR HOMOLOG"/>
    <property type="match status" value="1"/>
</dbReference>
<dbReference type="SMART" id="SM00432">
    <property type="entry name" value="MADS"/>
    <property type="match status" value="1"/>
</dbReference>
<accession>A0ABM3RN15</accession>
<evidence type="ECO:0000313" key="8">
    <source>
        <dbReference type="Proteomes" id="UP000813463"/>
    </source>
</evidence>
<evidence type="ECO:0000259" key="7">
    <source>
        <dbReference type="PROSITE" id="PS51297"/>
    </source>
</evidence>
<keyword evidence="5" id="KW-0539">Nucleus</keyword>
<reference evidence="9" key="2">
    <citation type="submission" date="2025-08" db="UniProtKB">
        <authorList>
            <consortium name="RefSeq"/>
        </authorList>
    </citation>
    <scope>IDENTIFICATION</scope>
    <source>
        <tissue evidence="9">Leaf</tissue>
    </source>
</reference>
<dbReference type="Pfam" id="PF01486">
    <property type="entry name" value="K-box"/>
    <property type="match status" value="1"/>
</dbReference>
<sequence length="264" mass="30398">MGRGKVQLKKIENKVNRQVTFSKRRNGLVKKAHEISVLCDADVALIVFSNRGKLSEYSSDTSMENPSKKSMEKILEKYERYCYAEKRLTLNNDPDSQDNWMLDYAYLKSKAELLQRNHRHYLGQELSSLNSKEIQGLELQLDTSLKSIRTRKNQLIQDSIAELQKKEKAMLEQQNMLEKKIKEKGKNIAQVQQTQLQQLPPLPHDHEAGSSDTSSFLLQSPPLAPHFYNMGGEYQGEVDGEEGRNYLYPTLQSIYPSFMGFFSN</sequence>
<name>A0ABM3RN15_SPIOL</name>
<evidence type="ECO:0000313" key="9">
    <source>
        <dbReference type="RefSeq" id="XP_056696997.1"/>
    </source>
</evidence>
<keyword evidence="4" id="KW-0804">Transcription</keyword>
<keyword evidence="2" id="KW-0805">Transcription regulation</keyword>
<feature type="domain" description="MADS-box" evidence="6">
    <location>
        <begin position="1"/>
        <end position="61"/>
    </location>
</feature>
<dbReference type="InterPro" id="IPR002100">
    <property type="entry name" value="TF_MADSbox"/>
</dbReference>
<evidence type="ECO:0000256" key="4">
    <source>
        <dbReference type="ARBA" id="ARBA00023163"/>
    </source>
</evidence>
<dbReference type="InterPro" id="IPR050142">
    <property type="entry name" value="MADS-box/MEF2_TF"/>
</dbReference>
<dbReference type="Proteomes" id="UP000813463">
    <property type="component" value="Chromosome 3"/>
</dbReference>
<feature type="domain" description="K-box" evidence="7">
    <location>
        <begin position="97"/>
        <end position="187"/>
    </location>
</feature>
<dbReference type="SUPFAM" id="SSF55455">
    <property type="entry name" value="SRF-like"/>
    <property type="match status" value="1"/>
</dbReference>
<comment type="subcellular location">
    <subcellularLocation>
        <location evidence="1">Nucleus</location>
    </subcellularLocation>
</comment>
<protein>
    <submittedName>
        <fullName evidence="9">Truncated transcription factor CAULIFLOWER A</fullName>
    </submittedName>
</protein>
<dbReference type="InterPro" id="IPR033896">
    <property type="entry name" value="MEF2-like_N"/>
</dbReference>
<reference evidence="8" key="1">
    <citation type="journal article" date="2021" name="Nat. Commun.">
        <title>Genomic analyses provide insights into spinach domestication and the genetic basis of agronomic traits.</title>
        <authorList>
            <person name="Cai X."/>
            <person name="Sun X."/>
            <person name="Xu C."/>
            <person name="Sun H."/>
            <person name="Wang X."/>
            <person name="Ge C."/>
            <person name="Zhang Z."/>
            <person name="Wang Q."/>
            <person name="Fei Z."/>
            <person name="Jiao C."/>
            <person name="Wang Q."/>
        </authorList>
    </citation>
    <scope>NUCLEOTIDE SEQUENCE [LARGE SCALE GENOMIC DNA]</scope>
    <source>
        <strain evidence="8">cv. Varoflay</strain>
    </source>
</reference>
<keyword evidence="8" id="KW-1185">Reference proteome</keyword>
<dbReference type="CDD" id="cd00265">
    <property type="entry name" value="MADS_MEF2_like"/>
    <property type="match status" value="1"/>
</dbReference>
<dbReference type="GeneID" id="110789736"/>
<organism evidence="8 9">
    <name type="scientific">Spinacia oleracea</name>
    <name type="common">Spinach</name>
    <dbReference type="NCBI Taxonomy" id="3562"/>
    <lineage>
        <taxon>Eukaryota</taxon>
        <taxon>Viridiplantae</taxon>
        <taxon>Streptophyta</taxon>
        <taxon>Embryophyta</taxon>
        <taxon>Tracheophyta</taxon>
        <taxon>Spermatophyta</taxon>
        <taxon>Magnoliopsida</taxon>
        <taxon>eudicotyledons</taxon>
        <taxon>Gunneridae</taxon>
        <taxon>Pentapetalae</taxon>
        <taxon>Caryophyllales</taxon>
        <taxon>Chenopodiaceae</taxon>
        <taxon>Chenopodioideae</taxon>
        <taxon>Anserineae</taxon>
        <taxon>Spinacia</taxon>
    </lineage>
</organism>
<dbReference type="PROSITE" id="PS51297">
    <property type="entry name" value="K_BOX"/>
    <property type="match status" value="1"/>
</dbReference>
<gene>
    <name evidence="9" type="primary">LOC110789736</name>
</gene>
<dbReference type="PROSITE" id="PS00350">
    <property type="entry name" value="MADS_BOX_1"/>
    <property type="match status" value="1"/>
</dbReference>
<proteinExistence type="predicted"/>
<dbReference type="InterPro" id="IPR036879">
    <property type="entry name" value="TF_MADSbox_sf"/>
</dbReference>
<evidence type="ECO:0000256" key="3">
    <source>
        <dbReference type="ARBA" id="ARBA00023125"/>
    </source>
</evidence>